<evidence type="ECO:0000256" key="8">
    <source>
        <dbReference type="ARBA" id="ARBA00022801"/>
    </source>
</evidence>
<dbReference type="InterPro" id="IPR050138">
    <property type="entry name" value="DHOase/Allantoinase_Hydrolase"/>
</dbReference>
<dbReference type="PhylomeDB" id="A0A060THK6"/>
<sequence>MTVATSNAGAIASSRVLVDGALVPATVIYSNGVIVDIITDASQKDLKLKEHGVSDVRDFGNLAILPGLVDAHVHLNEPGRTEWEGFETGTKAAAAGGVTTVVDMPLNAIPPTTTLENLNIKVDAAKGQCWVDVGFWGGVIPGNDKDLVELVNAGVRGFKCFMIESGVDEFPAVDKDDLKKALHVLKDQPTVMMFHAEQAPNEDHTHHDHKEEESTAPQEYITFLKSRPDSYEVDAIKTIIESAPEAPNLQLHIVHLASAQAVPLVEQAQANGTKLSAETCFHYLTFHAEDIPDKNTAYKCCPPIRDEANKKGLWDALRRGVIRTVVSDHSPCTPHLKDLEKGDFMSAWGGISSVGLGLPVIWTETRQQHPDVTLADIAQWMGLNTAKQVGLDHRKGSIAVGKDADFCVFDPESPWTIDQTKMHFKNKLSPYHGRELAGQVRETILAGNTVYTNTDGHVKQPAGKLLLEKRKA</sequence>
<dbReference type="AlphaFoldDB" id="A0A060THK6"/>
<gene>
    <name evidence="11" type="ORF">GNLVRS02_ARAD1D39094g</name>
</gene>
<evidence type="ECO:0000256" key="7">
    <source>
        <dbReference type="ARBA" id="ARBA00022723"/>
    </source>
</evidence>
<comment type="similarity">
    <text evidence="4">Belongs to the metallo-dependent hydrolases superfamily. Allantoinase family.</text>
</comment>
<protein>
    <recommendedName>
        <fullName evidence="6">allantoinase</fullName>
        <ecNumber evidence="6">3.5.2.5</ecNumber>
    </recommendedName>
</protein>
<dbReference type="EMBL" id="HG937694">
    <property type="protein sequence ID" value="CDP38636.1"/>
    <property type="molecule type" value="Genomic_DNA"/>
</dbReference>
<keyword evidence="8 11" id="KW-0378">Hydrolase</keyword>
<evidence type="ECO:0000313" key="11">
    <source>
        <dbReference type="EMBL" id="CDP38636.1"/>
    </source>
</evidence>
<dbReference type="PANTHER" id="PTHR43668">
    <property type="entry name" value="ALLANTOINASE"/>
    <property type="match status" value="1"/>
</dbReference>
<dbReference type="UniPathway" id="UPA00395">
    <property type="reaction ID" value="UER00653"/>
</dbReference>
<feature type="domain" description="Amidohydrolase-related" evidence="10">
    <location>
        <begin position="64"/>
        <end position="450"/>
    </location>
</feature>
<comment type="subunit">
    <text evidence="5">Homotetramer.</text>
</comment>
<keyword evidence="9" id="KW-0862">Zinc</keyword>
<dbReference type="GO" id="GO:0050897">
    <property type="term" value="F:cobalt ion binding"/>
    <property type="evidence" value="ECO:0007669"/>
    <property type="project" value="InterPro"/>
</dbReference>
<dbReference type="GO" id="GO:0005737">
    <property type="term" value="C:cytoplasm"/>
    <property type="evidence" value="ECO:0007669"/>
    <property type="project" value="TreeGrafter"/>
</dbReference>
<reference evidence="11" key="1">
    <citation type="submission" date="2014-02" db="EMBL/GenBank/DDBJ databases">
        <authorList>
            <person name="Genoscope - CEA"/>
        </authorList>
    </citation>
    <scope>NUCLEOTIDE SEQUENCE</scope>
    <source>
        <strain evidence="11">LS3</strain>
    </source>
</reference>
<evidence type="ECO:0000256" key="3">
    <source>
        <dbReference type="ARBA" id="ARBA00004968"/>
    </source>
</evidence>
<dbReference type="NCBIfam" id="TIGR03178">
    <property type="entry name" value="allantoinase"/>
    <property type="match status" value="1"/>
</dbReference>
<dbReference type="GO" id="GO:0004038">
    <property type="term" value="F:allantoinase activity"/>
    <property type="evidence" value="ECO:0007669"/>
    <property type="project" value="UniProtKB-EC"/>
</dbReference>
<dbReference type="SUPFAM" id="SSF51338">
    <property type="entry name" value="Composite domain of metallo-dependent hydrolases"/>
    <property type="match status" value="1"/>
</dbReference>
<evidence type="ECO:0000256" key="5">
    <source>
        <dbReference type="ARBA" id="ARBA00011881"/>
    </source>
</evidence>
<dbReference type="SUPFAM" id="SSF51556">
    <property type="entry name" value="Metallo-dependent hydrolases"/>
    <property type="match status" value="1"/>
</dbReference>
<comment type="pathway">
    <text evidence="3">Nitrogen metabolism; (S)-allantoin degradation; allantoate from (S)-allantoin: step 1/1.</text>
</comment>
<comment type="catalytic activity">
    <reaction evidence="1">
        <text>(S)-allantoin + H2O = allantoate + H(+)</text>
        <dbReference type="Rhea" id="RHEA:17029"/>
        <dbReference type="ChEBI" id="CHEBI:15377"/>
        <dbReference type="ChEBI" id="CHEBI:15378"/>
        <dbReference type="ChEBI" id="CHEBI:15678"/>
        <dbReference type="ChEBI" id="CHEBI:17536"/>
        <dbReference type="EC" id="3.5.2.5"/>
    </reaction>
</comment>
<dbReference type="InterPro" id="IPR032466">
    <property type="entry name" value="Metal_Hydrolase"/>
</dbReference>
<dbReference type="InterPro" id="IPR017593">
    <property type="entry name" value="Allantoinase"/>
</dbReference>
<dbReference type="GO" id="GO:0006145">
    <property type="term" value="P:purine nucleobase catabolic process"/>
    <property type="evidence" value="ECO:0007669"/>
    <property type="project" value="TreeGrafter"/>
</dbReference>
<reference evidence="11" key="2">
    <citation type="submission" date="2014-06" db="EMBL/GenBank/DDBJ databases">
        <title>The complete genome of Blastobotrys (Arxula) adeninivorans LS3 - a yeast of biotechnological interest.</title>
        <authorList>
            <person name="Kunze G."/>
            <person name="Gaillardin C."/>
            <person name="Czernicka M."/>
            <person name="Durrens P."/>
            <person name="Martin T."/>
            <person name="Boer E."/>
            <person name="Gabaldon T."/>
            <person name="Cruz J."/>
            <person name="Talla E."/>
            <person name="Marck C."/>
            <person name="Goffeau A."/>
            <person name="Barbe V."/>
            <person name="Baret P."/>
            <person name="Baronian K."/>
            <person name="Beier S."/>
            <person name="Bleykasten C."/>
            <person name="Bode R."/>
            <person name="Casaregola S."/>
            <person name="Despons L."/>
            <person name="Fairhead C."/>
            <person name="Giersberg M."/>
            <person name="Gierski P."/>
            <person name="Hahnel U."/>
            <person name="Hartmann A."/>
            <person name="Jankowska D."/>
            <person name="Jubin C."/>
            <person name="Jung P."/>
            <person name="Lafontaine I."/>
            <person name="Leh-Louis V."/>
            <person name="Lemaire M."/>
            <person name="Marcet-Houben M."/>
            <person name="Mascher M."/>
            <person name="Morel G."/>
            <person name="Richard G.-F."/>
            <person name="Riechen J."/>
            <person name="Sacerdot C."/>
            <person name="Sarkar A."/>
            <person name="Savel G."/>
            <person name="Schacherer J."/>
            <person name="Sherman D."/>
            <person name="Straub M.-L."/>
            <person name="Stein N."/>
            <person name="Thierry A."/>
            <person name="Trautwein-Schult A."/>
            <person name="Westhof E."/>
            <person name="Worch S."/>
            <person name="Dujon B."/>
            <person name="Souciet J.-L."/>
            <person name="Wincker P."/>
            <person name="Scholz U."/>
            <person name="Neuveglise N."/>
        </authorList>
    </citation>
    <scope>NUCLEOTIDE SEQUENCE</scope>
    <source>
        <strain evidence="11">LS3</strain>
    </source>
</reference>
<organism evidence="11">
    <name type="scientific">Blastobotrys adeninivorans</name>
    <name type="common">Yeast</name>
    <name type="synonym">Arxula adeninivorans</name>
    <dbReference type="NCBI Taxonomy" id="409370"/>
    <lineage>
        <taxon>Eukaryota</taxon>
        <taxon>Fungi</taxon>
        <taxon>Dikarya</taxon>
        <taxon>Ascomycota</taxon>
        <taxon>Saccharomycotina</taxon>
        <taxon>Dipodascomycetes</taxon>
        <taxon>Dipodascales</taxon>
        <taxon>Trichomonascaceae</taxon>
        <taxon>Blastobotrys</taxon>
    </lineage>
</organism>
<dbReference type="GO" id="GO:0000256">
    <property type="term" value="P:allantoin catabolic process"/>
    <property type="evidence" value="ECO:0007669"/>
    <property type="project" value="UniProtKB-UniPathway"/>
</dbReference>
<dbReference type="InterPro" id="IPR002195">
    <property type="entry name" value="Dihydroorotase_CS"/>
</dbReference>
<name>A0A060THK6_BLAAD</name>
<comment type="cofactor">
    <cofactor evidence="2">
        <name>Zn(2+)</name>
        <dbReference type="ChEBI" id="CHEBI:29105"/>
    </cofactor>
</comment>
<dbReference type="PROSITE" id="PS00482">
    <property type="entry name" value="DIHYDROOROTASE_1"/>
    <property type="match status" value="1"/>
</dbReference>
<proteinExistence type="inferred from homology"/>
<keyword evidence="7" id="KW-0479">Metal-binding</keyword>
<dbReference type="EC" id="3.5.2.5" evidence="6"/>
<dbReference type="GO" id="GO:0008270">
    <property type="term" value="F:zinc ion binding"/>
    <property type="evidence" value="ECO:0007669"/>
    <property type="project" value="InterPro"/>
</dbReference>
<evidence type="ECO:0000256" key="6">
    <source>
        <dbReference type="ARBA" id="ARBA00012863"/>
    </source>
</evidence>
<dbReference type="Gene3D" id="3.20.20.140">
    <property type="entry name" value="Metal-dependent hydrolases"/>
    <property type="match status" value="1"/>
</dbReference>
<dbReference type="Pfam" id="PF01979">
    <property type="entry name" value="Amidohydro_1"/>
    <property type="match status" value="1"/>
</dbReference>
<evidence type="ECO:0000256" key="4">
    <source>
        <dbReference type="ARBA" id="ARBA00010368"/>
    </source>
</evidence>
<dbReference type="InterPro" id="IPR011059">
    <property type="entry name" value="Metal-dep_hydrolase_composite"/>
</dbReference>
<evidence type="ECO:0000256" key="2">
    <source>
        <dbReference type="ARBA" id="ARBA00001947"/>
    </source>
</evidence>
<accession>A0A060THK6</accession>
<evidence type="ECO:0000256" key="9">
    <source>
        <dbReference type="ARBA" id="ARBA00022833"/>
    </source>
</evidence>
<evidence type="ECO:0000256" key="1">
    <source>
        <dbReference type="ARBA" id="ARBA00001756"/>
    </source>
</evidence>
<evidence type="ECO:0000259" key="10">
    <source>
        <dbReference type="Pfam" id="PF01979"/>
    </source>
</evidence>
<dbReference type="FunFam" id="3.20.20.140:FF:000032">
    <property type="entry name" value="Allantoinase Dal1"/>
    <property type="match status" value="1"/>
</dbReference>
<dbReference type="PANTHER" id="PTHR43668:SF2">
    <property type="entry name" value="ALLANTOINASE"/>
    <property type="match status" value="1"/>
</dbReference>
<dbReference type="InterPro" id="IPR006680">
    <property type="entry name" value="Amidohydro-rel"/>
</dbReference>